<dbReference type="RefSeq" id="WP_152332952.1">
    <property type="nucleotide sequence ID" value="NZ_FAUY01000004.1"/>
</dbReference>
<feature type="transmembrane region" description="Helical" evidence="1">
    <location>
        <begin position="89"/>
        <end position="107"/>
    </location>
</feature>
<keyword evidence="1" id="KW-1133">Transmembrane helix</keyword>
<dbReference type="AlphaFoldDB" id="A0A9W5EZ48"/>
<name>A0A9W5EZ48_CAMHY</name>
<reference evidence="2 3" key="1">
    <citation type="submission" date="2015-11" db="EMBL/GenBank/DDBJ databases">
        <authorList>
            <consortium name="Pathogen Informatics"/>
        </authorList>
    </citation>
    <scope>NUCLEOTIDE SEQUENCE [LARGE SCALE GENOMIC DNA]</scope>
    <source>
        <strain evidence="2 3">007A-0283</strain>
    </source>
</reference>
<sequence>MQALAPMNNFTYTFSGEINDLTLSTDKRNRFIYSFSLKGKRFVSLKDINLNDLNNGDEVEIKATQIKDDIYLVLAFEKMSIKSRLINNINFYIIYASYLLYCCGKFSFLSPLIAIRAAEFSFMFSTICNDFLKTPTYPLYK</sequence>
<gene>
    <name evidence="2" type="ORF">ERS739223_00623</name>
</gene>
<keyword evidence="1" id="KW-0472">Membrane</keyword>
<proteinExistence type="predicted"/>
<organism evidence="2 3">
    <name type="scientific">Campylobacter hyointestinalis subsp. hyointestinalis</name>
    <dbReference type="NCBI Taxonomy" id="91352"/>
    <lineage>
        <taxon>Bacteria</taxon>
        <taxon>Pseudomonadati</taxon>
        <taxon>Campylobacterota</taxon>
        <taxon>Epsilonproteobacteria</taxon>
        <taxon>Campylobacterales</taxon>
        <taxon>Campylobacteraceae</taxon>
        <taxon>Campylobacter</taxon>
    </lineage>
</organism>
<evidence type="ECO:0000313" key="3">
    <source>
        <dbReference type="Proteomes" id="UP000052245"/>
    </source>
</evidence>
<protein>
    <submittedName>
        <fullName evidence="2">Uncharacterized protein</fullName>
    </submittedName>
</protein>
<dbReference type="EMBL" id="FAVC01000001">
    <property type="protein sequence ID" value="CUU76434.1"/>
    <property type="molecule type" value="Genomic_DNA"/>
</dbReference>
<accession>A0A9W5EZ48</accession>
<comment type="caution">
    <text evidence="2">The sequence shown here is derived from an EMBL/GenBank/DDBJ whole genome shotgun (WGS) entry which is preliminary data.</text>
</comment>
<evidence type="ECO:0000313" key="2">
    <source>
        <dbReference type="EMBL" id="CUU76434.1"/>
    </source>
</evidence>
<dbReference type="Proteomes" id="UP000052245">
    <property type="component" value="Unassembled WGS sequence"/>
</dbReference>
<evidence type="ECO:0000256" key="1">
    <source>
        <dbReference type="SAM" id="Phobius"/>
    </source>
</evidence>
<keyword evidence="1" id="KW-0812">Transmembrane</keyword>